<organism evidence="2 3">
    <name type="scientific">Paenibacillus phyllosphaerae</name>
    <dbReference type="NCBI Taxonomy" id="274593"/>
    <lineage>
        <taxon>Bacteria</taxon>
        <taxon>Bacillati</taxon>
        <taxon>Bacillota</taxon>
        <taxon>Bacilli</taxon>
        <taxon>Bacillales</taxon>
        <taxon>Paenibacillaceae</taxon>
        <taxon>Paenibacillus</taxon>
    </lineage>
</organism>
<evidence type="ECO:0000313" key="3">
    <source>
        <dbReference type="Proteomes" id="UP000570361"/>
    </source>
</evidence>
<sequence>MKKVVTILGGLIVSAMAPLLFMLWVNHDTTTYVIHEDGSGSATTMWVSFTLTSYLVTVIGLFALYMAVWGLVVWWRKKRG</sequence>
<keyword evidence="1" id="KW-0472">Membrane</keyword>
<evidence type="ECO:0000256" key="1">
    <source>
        <dbReference type="SAM" id="Phobius"/>
    </source>
</evidence>
<keyword evidence="1" id="KW-0812">Transmembrane</keyword>
<comment type="caution">
    <text evidence="2">The sequence shown here is derived from an EMBL/GenBank/DDBJ whole genome shotgun (WGS) entry which is preliminary data.</text>
</comment>
<dbReference type="RefSeq" id="WP_183602717.1">
    <property type="nucleotide sequence ID" value="NZ_JACHXK010000013.1"/>
</dbReference>
<keyword evidence="1" id="KW-1133">Transmembrane helix</keyword>
<proteinExistence type="predicted"/>
<protein>
    <submittedName>
        <fullName evidence="2">Uncharacterized protein YxeA</fullName>
    </submittedName>
</protein>
<keyword evidence="3" id="KW-1185">Reference proteome</keyword>
<dbReference type="EMBL" id="JACHXK010000013">
    <property type="protein sequence ID" value="MBB3112597.1"/>
    <property type="molecule type" value="Genomic_DNA"/>
</dbReference>
<accession>A0A7W5B1C7</accession>
<feature type="transmembrane region" description="Helical" evidence="1">
    <location>
        <begin position="7"/>
        <end position="25"/>
    </location>
</feature>
<dbReference type="Proteomes" id="UP000570361">
    <property type="component" value="Unassembled WGS sequence"/>
</dbReference>
<feature type="transmembrane region" description="Helical" evidence="1">
    <location>
        <begin position="45"/>
        <end position="75"/>
    </location>
</feature>
<evidence type="ECO:0000313" key="2">
    <source>
        <dbReference type="EMBL" id="MBB3112597.1"/>
    </source>
</evidence>
<gene>
    <name evidence="2" type="ORF">FHS18_004698</name>
</gene>
<name>A0A7W5B1C7_9BACL</name>
<reference evidence="2 3" key="1">
    <citation type="submission" date="2020-08" db="EMBL/GenBank/DDBJ databases">
        <title>Genomic Encyclopedia of Type Strains, Phase III (KMG-III): the genomes of soil and plant-associated and newly described type strains.</title>
        <authorList>
            <person name="Whitman W."/>
        </authorList>
    </citation>
    <scope>NUCLEOTIDE SEQUENCE [LARGE SCALE GENOMIC DNA]</scope>
    <source>
        <strain evidence="2 3">CECT 5862</strain>
    </source>
</reference>
<dbReference type="AlphaFoldDB" id="A0A7W5B1C7"/>